<proteinExistence type="predicted"/>
<dbReference type="WBParaSite" id="nRc.2.0.1.t22265-RA">
    <property type="protein sequence ID" value="nRc.2.0.1.t22265-RA"/>
    <property type="gene ID" value="nRc.2.0.1.g22265"/>
</dbReference>
<sequence>MQRKGVERKHAIQMVTNVIFENAECKINAKTVKLGLCNKDKRGILMQQSALKELYPFESFGKLRIYNDSHVESRRFLAFIPRQGPIYSLKFSTYDDYYKIYINGVKAFMFLDNAIAKNNLTMNHMIYDGMQY</sequence>
<protein>
    <submittedName>
        <fullName evidence="2">Uncharacterized protein</fullName>
    </submittedName>
</protein>
<reference evidence="2" key="1">
    <citation type="submission" date="2022-11" db="UniProtKB">
        <authorList>
            <consortium name="WormBaseParasite"/>
        </authorList>
    </citation>
    <scope>IDENTIFICATION</scope>
</reference>
<dbReference type="Proteomes" id="UP000887565">
    <property type="component" value="Unplaced"/>
</dbReference>
<name>A0A915J7Z4_ROMCU</name>
<dbReference type="AlphaFoldDB" id="A0A915J7Z4"/>
<keyword evidence="1" id="KW-1185">Reference proteome</keyword>
<evidence type="ECO:0000313" key="1">
    <source>
        <dbReference type="Proteomes" id="UP000887565"/>
    </source>
</evidence>
<accession>A0A915J7Z4</accession>
<evidence type="ECO:0000313" key="2">
    <source>
        <dbReference type="WBParaSite" id="nRc.2.0.1.t22265-RA"/>
    </source>
</evidence>
<organism evidence="1 2">
    <name type="scientific">Romanomermis culicivorax</name>
    <name type="common">Nematode worm</name>
    <dbReference type="NCBI Taxonomy" id="13658"/>
    <lineage>
        <taxon>Eukaryota</taxon>
        <taxon>Metazoa</taxon>
        <taxon>Ecdysozoa</taxon>
        <taxon>Nematoda</taxon>
        <taxon>Enoplea</taxon>
        <taxon>Dorylaimia</taxon>
        <taxon>Mermithida</taxon>
        <taxon>Mermithoidea</taxon>
        <taxon>Mermithidae</taxon>
        <taxon>Romanomermis</taxon>
    </lineage>
</organism>